<evidence type="ECO:0000259" key="8">
    <source>
        <dbReference type="PROSITE" id="PS50888"/>
    </source>
</evidence>
<dbReference type="InterPro" id="IPR011598">
    <property type="entry name" value="bHLH_dom"/>
</dbReference>
<evidence type="ECO:0000256" key="3">
    <source>
        <dbReference type="ARBA" id="ARBA00023125"/>
    </source>
</evidence>
<evidence type="ECO:0000256" key="2">
    <source>
        <dbReference type="ARBA" id="ARBA00023015"/>
    </source>
</evidence>
<dbReference type="GO" id="GO:0046983">
    <property type="term" value="F:protein dimerization activity"/>
    <property type="evidence" value="ECO:0007669"/>
    <property type="project" value="InterPro"/>
</dbReference>
<dbReference type="GO" id="GO:0005667">
    <property type="term" value="C:transcription regulator complex"/>
    <property type="evidence" value="ECO:0007669"/>
    <property type="project" value="InterPro"/>
</dbReference>
<dbReference type="InterPro" id="IPR056192">
    <property type="entry name" value="bHLH_NPAS4"/>
</dbReference>
<name>A0A9N9RXT4_9DIPT</name>
<keyword evidence="5" id="KW-0539">Nucleus</keyword>
<proteinExistence type="predicted"/>
<evidence type="ECO:0000256" key="1">
    <source>
        <dbReference type="ARBA" id="ARBA00004123"/>
    </source>
</evidence>
<dbReference type="GO" id="GO:0000981">
    <property type="term" value="F:DNA-binding transcription factor activity, RNA polymerase II-specific"/>
    <property type="evidence" value="ECO:0007669"/>
    <property type="project" value="TreeGrafter"/>
</dbReference>
<protein>
    <recommendedName>
        <fullName evidence="11">Neuronal PAS domain-containing protein 4</fullName>
    </recommendedName>
</protein>
<dbReference type="AlphaFoldDB" id="A0A9N9RXT4"/>
<dbReference type="NCBIfam" id="TIGR00229">
    <property type="entry name" value="sensory_box"/>
    <property type="match status" value="1"/>
</dbReference>
<feature type="non-terminal residue" evidence="9">
    <location>
        <position position="1"/>
    </location>
</feature>
<evidence type="ECO:0000259" key="7">
    <source>
        <dbReference type="PROSITE" id="PS50112"/>
    </source>
</evidence>
<dbReference type="GO" id="GO:0000977">
    <property type="term" value="F:RNA polymerase II transcription regulatory region sequence-specific DNA binding"/>
    <property type="evidence" value="ECO:0007669"/>
    <property type="project" value="TreeGrafter"/>
</dbReference>
<dbReference type="GO" id="GO:0045944">
    <property type="term" value="P:positive regulation of transcription by RNA polymerase II"/>
    <property type="evidence" value="ECO:0007669"/>
    <property type="project" value="UniProtKB-ARBA"/>
</dbReference>
<dbReference type="OrthoDB" id="9978016at2759"/>
<dbReference type="InterPro" id="IPR001067">
    <property type="entry name" value="Nuc_translocat"/>
</dbReference>
<dbReference type="Pfam" id="PF14598">
    <property type="entry name" value="PAS_11"/>
    <property type="match status" value="1"/>
</dbReference>
<dbReference type="SUPFAM" id="SSF55785">
    <property type="entry name" value="PYP-like sensor domain (PAS domain)"/>
    <property type="match status" value="2"/>
</dbReference>
<dbReference type="Gene3D" id="3.30.450.20">
    <property type="entry name" value="PAS domain"/>
    <property type="match status" value="2"/>
</dbReference>
<evidence type="ECO:0000313" key="10">
    <source>
        <dbReference type="Proteomes" id="UP001153620"/>
    </source>
</evidence>
<dbReference type="Pfam" id="PF23183">
    <property type="entry name" value="bHLH_NPAS4"/>
    <property type="match status" value="1"/>
</dbReference>
<dbReference type="PROSITE" id="PS50888">
    <property type="entry name" value="BHLH"/>
    <property type="match status" value="1"/>
</dbReference>
<reference evidence="9" key="2">
    <citation type="submission" date="2022-10" db="EMBL/GenBank/DDBJ databases">
        <authorList>
            <consortium name="ENA_rothamsted_submissions"/>
            <consortium name="culmorum"/>
            <person name="King R."/>
        </authorList>
    </citation>
    <scope>NUCLEOTIDE SEQUENCE</scope>
</reference>
<comment type="subcellular location">
    <subcellularLocation>
        <location evidence="1">Nucleus</location>
    </subcellularLocation>
</comment>
<dbReference type="Proteomes" id="UP001153620">
    <property type="component" value="Chromosome 2"/>
</dbReference>
<keyword evidence="3" id="KW-0238">DNA-binding</keyword>
<dbReference type="GO" id="GO:0005737">
    <property type="term" value="C:cytoplasm"/>
    <property type="evidence" value="ECO:0007669"/>
    <property type="project" value="InterPro"/>
</dbReference>
<dbReference type="CDD" id="cd00130">
    <property type="entry name" value="PAS"/>
    <property type="match status" value="2"/>
</dbReference>
<dbReference type="EMBL" id="OU895878">
    <property type="protein sequence ID" value="CAG9805933.1"/>
    <property type="molecule type" value="Genomic_DNA"/>
</dbReference>
<dbReference type="FunFam" id="3.30.450.20:FF:000081">
    <property type="entry name" value="Dysfusion, isoform B"/>
    <property type="match status" value="1"/>
</dbReference>
<evidence type="ECO:0000256" key="6">
    <source>
        <dbReference type="SAM" id="MobiDB-lite"/>
    </source>
</evidence>
<organism evidence="9 10">
    <name type="scientific">Chironomus riparius</name>
    <dbReference type="NCBI Taxonomy" id="315576"/>
    <lineage>
        <taxon>Eukaryota</taxon>
        <taxon>Metazoa</taxon>
        <taxon>Ecdysozoa</taxon>
        <taxon>Arthropoda</taxon>
        <taxon>Hexapoda</taxon>
        <taxon>Insecta</taxon>
        <taxon>Pterygota</taxon>
        <taxon>Neoptera</taxon>
        <taxon>Endopterygota</taxon>
        <taxon>Diptera</taxon>
        <taxon>Nematocera</taxon>
        <taxon>Chironomoidea</taxon>
        <taxon>Chironomidae</taxon>
        <taxon>Chironominae</taxon>
        <taxon>Chironomus</taxon>
    </lineage>
</organism>
<feature type="domain" description="BHLH" evidence="8">
    <location>
        <begin position="3"/>
        <end position="56"/>
    </location>
</feature>
<dbReference type="PRINTS" id="PR00785">
    <property type="entry name" value="NCTRNSLOCATR"/>
</dbReference>
<evidence type="ECO:0008006" key="11">
    <source>
        <dbReference type="Google" id="ProtNLM"/>
    </source>
</evidence>
<keyword evidence="10" id="KW-1185">Reference proteome</keyword>
<feature type="domain" description="PAS" evidence="7">
    <location>
        <begin position="81"/>
        <end position="140"/>
    </location>
</feature>
<dbReference type="PANTHER" id="PTHR23043:SF39">
    <property type="entry name" value="DYSFUSION, ISOFORM D"/>
    <property type="match status" value="1"/>
</dbReference>
<evidence type="ECO:0000256" key="4">
    <source>
        <dbReference type="ARBA" id="ARBA00023163"/>
    </source>
</evidence>
<keyword evidence="4" id="KW-0804">Transcription</keyword>
<dbReference type="InterPro" id="IPR035965">
    <property type="entry name" value="PAS-like_dom_sf"/>
</dbReference>
<feature type="region of interest" description="Disordered" evidence="6">
    <location>
        <begin position="479"/>
        <end position="514"/>
    </location>
</feature>
<dbReference type="InterPro" id="IPR000014">
    <property type="entry name" value="PAS"/>
</dbReference>
<evidence type="ECO:0000256" key="5">
    <source>
        <dbReference type="ARBA" id="ARBA00023242"/>
    </source>
</evidence>
<dbReference type="PANTHER" id="PTHR23043">
    <property type="entry name" value="HYPOXIA-INDUCIBLE FACTOR 1 ALPHA"/>
    <property type="match status" value="1"/>
</dbReference>
<dbReference type="GO" id="GO:0005634">
    <property type="term" value="C:nucleus"/>
    <property type="evidence" value="ECO:0007669"/>
    <property type="project" value="UniProtKB-SubCell"/>
</dbReference>
<dbReference type="CDD" id="cd19697">
    <property type="entry name" value="bHLH-PAS_NPAS4_PASD10"/>
    <property type="match status" value="1"/>
</dbReference>
<reference evidence="9" key="1">
    <citation type="submission" date="2022-01" db="EMBL/GenBank/DDBJ databases">
        <authorList>
            <person name="King R."/>
        </authorList>
    </citation>
    <scope>NUCLEOTIDE SEQUENCE</scope>
</reference>
<sequence>RFETNKSTKGASKLRRDLINSEIANLRDLLPLPQSTRQRLSQLQLMALVCVYVRKANYFQQVFKRYDNGLQNITPNIGFSKALSGFLMMLTQNGKLLYISDNAAEYLGHSMEDLLIHGDSVYDIIDKQDYNAIQSELNRSGSHIHQSTSLHNLHHHHHHHSANMDGEKRIFLCRMNVSSRNARRQMRFGDQKVVLIQGHYLSFLPLCSRNEPVFLATCTPIAMPETRECVVQGATNVFTTIHSMDMKFIHIDKNGEFHLGYTKEELNGSSWYQLIHWEYIKEAQMKHRLITQSEQDRSCIVLTRLQNKTGDFIWIHLVLQVRDSQDSNQHSVIVCTNQVLSDKEASVMLSNSWLYHYYSVQSKIQMGLTYEGTRLPQITSTNYYPYQPINPQHYPMHQIHQTTAYDAQGHPTHMQHGNPYEHYSPPVSNINHHNDINHNSPTLKETTATSAALVPVDYSQQHSMEKLSPVSSVVVATAHENGNRENKIEDYSEPSRKKQADDKSNKLQNHDKKLSKVDYKSVRISNKKYTFKRIESLQISDSTTIETEEIQVPRVAHTYDNHINSNNNNNNSNDNNHHIVMEVEHRDGQMLYLNSSIHTARSRISKSFSSCLPLLPPHVESSIAPGAEIEQWNPSPTWSSHENTIQKVPDIVHQQLSPYLITTPPTPMSASYIPHTSSFTFDWTPEHYVPTVGTMHEERNIMELAPARCYYNRPQLMNIDDNNHHHHHHHHKDETIVRNS</sequence>
<dbReference type="SMART" id="SM00091">
    <property type="entry name" value="PAS"/>
    <property type="match status" value="2"/>
</dbReference>
<accession>A0A9N9RXT4</accession>
<dbReference type="PROSITE" id="PS50112">
    <property type="entry name" value="PAS"/>
    <property type="match status" value="1"/>
</dbReference>
<feature type="compositionally biased region" description="Basic and acidic residues" evidence="6">
    <location>
        <begin position="481"/>
        <end position="514"/>
    </location>
</feature>
<keyword evidence="2" id="KW-0805">Transcription regulation</keyword>
<gene>
    <name evidence="9" type="ORF">CHIRRI_LOCUS8799</name>
</gene>
<feature type="region of interest" description="Disordered" evidence="6">
    <location>
        <begin position="721"/>
        <end position="740"/>
    </location>
</feature>
<evidence type="ECO:0000313" key="9">
    <source>
        <dbReference type="EMBL" id="CAG9805933.1"/>
    </source>
</evidence>